<comment type="caution">
    <text evidence="2">The sequence shown here is derived from an EMBL/GenBank/DDBJ whole genome shotgun (WGS) entry which is preliminary data.</text>
</comment>
<accession>A0A2S7U3B5</accession>
<dbReference type="InterPro" id="IPR025695">
    <property type="entry name" value="DoxX-like"/>
</dbReference>
<evidence type="ECO:0000313" key="3">
    <source>
        <dbReference type="Proteomes" id="UP000239907"/>
    </source>
</evidence>
<dbReference type="EMBL" id="MQWA01000001">
    <property type="protein sequence ID" value="PQJ29007.1"/>
    <property type="molecule type" value="Genomic_DNA"/>
</dbReference>
<feature type="transmembrane region" description="Helical" evidence="1">
    <location>
        <begin position="39"/>
        <end position="59"/>
    </location>
</feature>
<dbReference type="Proteomes" id="UP000239907">
    <property type="component" value="Unassembled WGS sequence"/>
</dbReference>
<evidence type="ECO:0000313" key="2">
    <source>
        <dbReference type="EMBL" id="PQJ29007.1"/>
    </source>
</evidence>
<proteinExistence type="predicted"/>
<evidence type="ECO:0008006" key="4">
    <source>
        <dbReference type="Google" id="ProtNLM"/>
    </source>
</evidence>
<keyword evidence="3" id="KW-1185">Reference proteome</keyword>
<dbReference type="OrthoDB" id="1365847at2"/>
<evidence type="ECO:0000256" key="1">
    <source>
        <dbReference type="SAM" id="Phobius"/>
    </source>
</evidence>
<dbReference type="AlphaFoldDB" id="A0A2S7U3B5"/>
<keyword evidence="1" id="KW-0812">Transmembrane</keyword>
<keyword evidence="1" id="KW-1133">Transmembrane helix</keyword>
<reference evidence="2 3" key="1">
    <citation type="submission" date="2016-12" db="EMBL/GenBank/DDBJ databases">
        <title>Study of bacterial adaptation to deep sea.</title>
        <authorList>
            <person name="Song J."/>
            <person name="Yoshizawa S."/>
            <person name="Kogure K."/>
        </authorList>
    </citation>
    <scope>NUCLEOTIDE SEQUENCE [LARGE SCALE GENOMIC DNA]</scope>
    <source>
        <strain evidence="2 3">SAORIC-165</strain>
    </source>
</reference>
<gene>
    <name evidence="2" type="ORF">BSZ32_11225</name>
</gene>
<sequence length="117" mass="13495">MSLSQPLLVVWFVNGLVCKVLGAVPRHEAIVARILDHDYAHHLMIMIGLSEMVMAAWVWSGKWKKLNVWTQITLVAVMNTLESLIAQDLLLWSRWNLVWAGVFISIVYFNHRVSKRI</sequence>
<organism evidence="2 3">
    <name type="scientific">Rubritalea profundi</name>
    <dbReference type="NCBI Taxonomy" id="1658618"/>
    <lineage>
        <taxon>Bacteria</taxon>
        <taxon>Pseudomonadati</taxon>
        <taxon>Verrucomicrobiota</taxon>
        <taxon>Verrucomicrobiia</taxon>
        <taxon>Verrucomicrobiales</taxon>
        <taxon>Rubritaleaceae</taxon>
        <taxon>Rubritalea</taxon>
    </lineage>
</organism>
<protein>
    <recommendedName>
        <fullName evidence="4">DoxX family protein</fullName>
    </recommendedName>
</protein>
<feature type="transmembrane region" description="Helical" evidence="1">
    <location>
        <begin position="92"/>
        <end position="109"/>
    </location>
</feature>
<dbReference type="Pfam" id="PF13781">
    <property type="entry name" value="DoxX_3"/>
    <property type="match status" value="1"/>
</dbReference>
<name>A0A2S7U3B5_9BACT</name>
<keyword evidence="1" id="KW-0472">Membrane</keyword>
<feature type="transmembrane region" description="Helical" evidence="1">
    <location>
        <begin position="66"/>
        <end position="86"/>
    </location>
</feature>